<dbReference type="EMBL" id="GBXM01083266">
    <property type="protein sequence ID" value="JAH25311.1"/>
    <property type="molecule type" value="Transcribed_RNA"/>
</dbReference>
<proteinExistence type="predicted"/>
<evidence type="ECO:0000313" key="1">
    <source>
        <dbReference type="EMBL" id="JAH25311.1"/>
    </source>
</evidence>
<reference evidence="1" key="2">
    <citation type="journal article" date="2015" name="Fish Shellfish Immunol.">
        <title>Early steps in the European eel (Anguilla anguilla)-Vibrio vulnificus interaction in the gills: Role of the RtxA13 toxin.</title>
        <authorList>
            <person name="Callol A."/>
            <person name="Pajuelo D."/>
            <person name="Ebbesson L."/>
            <person name="Teles M."/>
            <person name="MacKenzie S."/>
            <person name="Amaro C."/>
        </authorList>
    </citation>
    <scope>NUCLEOTIDE SEQUENCE</scope>
</reference>
<protein>
    <submittedName>
        <fullName evidence="1">Uncharacterized protein</fullName>
    </submittedName>
</protein>
<organism evidence="1">
    <name type="scientific">Anguilla anguilla</name>
    <name type="common">European freshwater eel</name>
    <name type="synonym">Muraena anguilla</name>
    <dbReference type="NCBI Taxonomy" id="7936"/>
    <lineage>
        <taxon>Eukaryota</taxon>
        <taxon>Metazoa</taxon>
        <taxon>Chordata</taxon>
        <taxon>Craniata</taxon>
        <taxon>Vertebrata</taxon>
        <taxon>Euteleostomi</taxon>
        <taxon>Actinopterygii</taxon>
        <taxon>Neopterygii</taxon>
        <taxon>Teleostei</taxon>
        <taxon>Anguilliformes</taxon>
        <taxon>Anguillidae</taxon>
        <taxon>Anguilla</taxon>
    </lineage>
</organism>
<dbReference type="AlphaFoldDB" id="A0A0E9R851"/>
<sequence>MVFITLLESKCEITHTRTHTHITKNKSAVSVISHFDSKRVMKDHTCYSTSPTLPSRTPLL</sequence>
<reference evidence="1" key="1">
    <citation type="submission" date="2014-11" db="EMBL/GenBank/DDBJ databases">
        <authorList>
            <person name="Amaro Gonzalez C."/>
        </authorList>
    </citation>
    <scope>NUCLEOTIDE SEQUENCE</scope>
</reference>
<name>A0A0E9R851_ANGAN</name>
<accession>A0A0E9R851</accession>